<keyword evidence="1" id="KW-1133">Transmembrane helix</keyword>
<accession>A0A9N9LIC1</accession>
<proteinExistence type="predicted"/>
<dbReference type="Proteomes" id="UP000701801">
    <property type="component" value="Unassembled WGS sequence"/>
</dbReference>
<dbReference type="InterPro" id="IPR006813">
    <property type="entry name" value="Glyco_trans_17"/>
</dbReference>
<dbReference type="GO" id="GO:0016020">
    <property type="term" value="C:membrane"/>
    <property type="evidence" value="ECO:0007669"/>
    <property type="project" value="InterPro"/>
</dbReference>
<dbReference type="PANTHER" id="PTHR12224:SF0">
    <property type="entry name" value="BETA-1,4-MANNOSYL-GLYCOPROTEIN 4-BETA-N-ACETYLGLUCOSAMINYLTRANSFERASE"/>
    <property type="match status" value="1"/>
</dbReference>
<dbReference type="AlphaFoldDB" id="A0A9N9LIC1"/>
<feature type="transmembrane region" description="Helical" evidence="1">
    <location>
        <begin position="13"/>
        <end position="31"/>
    </location>
</feature>
<gene>
    <name evidence="2" type="ORF">HYALB_00004947</name>
</gene>
<dbReference type="EMBL" id="CAJVRM010000033">
    <property type="protein sequence ID" value="CAG8972081.1"/>
    <property type="molecule type" value="Genomic_DNA"/>
</dbReference>
<keyword evidence="1" id="KW-0812">Transmembrane</keyword>
<evidence type="ECO:0000313" key="2">
    <source>
        <dbReference type="EMBL" id="CAG8972081.1"/>
    </source>
</evidence>
<keyword evidence="1" id="KW-0472">Membrane</keyword>
<dbReference type="PANTHER" id="PTHR12224">
    <property type="entry name" value="BETA-1,4-MANNOSYL-GLYCOPROTEIN BETA-1,4-N-ACETYLGLUCOSAMINYL-TRANSFERASE"/>
    <property type="match status" value="1"/>
</dbReference>
<dbReference type="GO" id="GO:0006044">
    <property type="term" value="P:N-acetylglucosamine metabolic process"/>
    <property type="evidence" value="ECO:0007669"/>
    <property type="project" value="TreeGrafter"/>
</dbReference>
<organism evidence="2 3">
    <name type="scientific">Hymenoscyphus albidus</name>
    <dbReference type="NCBI Taxonomy" id="595503"/>
    <lineage>
        <taxon>Eukaryota</taxon>
        <taxon>Fungi</taxon>
        <taxon>Dikarya</taxon>
        <taxon>Ascomycota</taxon>
        <taxon>Pezizomycotina</taxon>
        <taxon>Leotiomycetes</taxon>
        <taxon>Helotiales</taxon>
        <taxon>Helotiaceae</taxon>
        <taxon>Hymenoscyphus</taxon>
    </lineage>
</organism>
<evidence type="ECO:0000313" key="3">
    <source>
        <dbReference type="Proteomes" id="UP000701801"/>
    </source>
</evidence>
<protein>
    <recommendedName>
        <fullName evidence="4">Glycosyltransferase family 17 protein</fullName>
    </recommendedName>
</protein>
<name>A0A9N9LIC1_9HELO</name>
<evidence type="ECO:0000256" key="1">
    <source>
        <dbReference type="SAM" id="Phobius"/>
    </source>
</evidence>
<dbReference type="GO" id="GO:0003830">
    <property type="term" value="F:beta-1,4-mannosylglycoprotein 4-beta-N-acetylglucosaminyltransferase activity"/>
    <property type="evidence" value="ECO:0007669"/>
    <property type="project" value="InterPro"/>
</dbReference>
<dbReference type="OrthoDB" id="6474464at2759"/>
<sequence>MVWQNQATSPSKIHLRILFVITLLVGLWFFFTIPSPGSSISNFTGSYYSGANSHGSLRTGSGADRKGFLPASEAKEYCERRRWEPYPDRKTPRKIYDLMMINTEIEWLEIRLGQMDADVDYFIIVESNKTFTDKDKPCYVRDNWEKFEKYHHKMILHTLEIPEEGQGNAWDREKLSRNAMFDQVIPRLEGEQKANKGDIILVSDVDELPRPETLHALRNCKFPKKVALGSKMYYYSFQWLARNEWWHPQATYYDGKDTILPEALRHSDADHDTFKMYNAAWHCSFCFPTVGELVNKIKSFSHTEMDREEITNKDNIVHRVRFGLDVFNRPESNFDRLDDVDQPDFLLNNKERYGYMLNRDGVDGGFWDYPENHGKAAN</sequence>
<keyword evidence="3" id="KW-1185">Reference proteome</keyword>
<comment type="caution">
    <text evidence="2">The sequence shown here is derived from an EMBL/GenBank/DDBJ whole genome shotgun (WGS) entry which is preliminary data.</text>
</comment>
<reference evidence="2" key="1">
    <citation type="submission" date="2021-07" db="EMBL/GenBank/DDBJ databases">
        <authorList>
            <person name="Durling M."/>
        </authorList>
    </citation>
    <scope>NUCLEOTIDE SEQUENCE</scope>
</reference>
<evidence type="ECO:0008006" key="4">
    <source>
        <dbReference type="Google" id="ProtNLM"/>
    </source>
</evidence>
<dbReference type="Pfam" id="PF04724">
    <property type="entry name" value="Glyco_transf_17"/>
    <property type="match status" value="1"/>
</dbReference>